<feature type="region of interest" description="Disordered" evidence="1">
    <location>
        <begin position="38"/>
        <end position="115"/>
    </location>
</feature>
<evidence type="ECO:0000313" key="2">
    <source>
        <dbReference type="EMBL" id="RCV05587.1"/>
    </source>
</evidence>
<name>A0A368PII2_SETIT</name>
<protein>
    <submittedName>
        <fullName evidence="2">Uncharacterized protein</fullName>
    </submittedName>
</protein>
<dbReference type="AlphaFoldDB" id="A0A368PII2"/>
<dbReference type="EMBL" id="CM003528">
    <property type="protein sequence ID" value="RCV05587.1"/>
    <property type="molecule type" value="Genomic_DNA"/>
</dbReference>
<evidence type="ECO:0000256" key="1">
    <source>
        <dbReference type="SAM" id="MobiDB-lite"/>
    </source>
</evidence>
<feature type="compositionally biased region" description="Low complexity" evidence="1">
    <location>
        <begin position="38"/>
        <end position="47"/>
    </location>
</feature>
<reference evidence="2" key="2">
    <citation type="submission" date="2015-07" db="EMBL/GenBank/DDBJ databases">
        <authorList>
            <person name="Noorani M."/>
        </authorList>
    </citation>
    <scope>NUCLEOTIDE SEQUENCE</scope>
    <source>
        <strain evidence="2">Yugu1</strain>
    </source>
</reference>
<feature type="region of interest" description="Disordered" evidence="1">
    <location>
        <begin position="1"/>
        <end position="25"/>
    </location>
</feature>
<sequence>MVRKESDGGDESGCGRRHLGGARSRGGAALVYGVRIPSPASASGVPVRSPPRPPASSSSLTACGLGLGPRRHPPPSAPPTQARDGRHRHDGTRGSTRSVPSSHHDEVNGQLNPPNKLACDVSREFTVASYAFLVARLGS</sequence>
<reference evidence="2" key="1">
    <citation type="journal article" date="2012" name="Nat. Biotechnol.">
        <title>Reference genome sequence of the model plant Setaria.</title>
        <authorList>
            <person name="Bennetzen J.L."/>
            <person name="Schmutz J."/>
            <person name="Wang H."/>
            <person name="Percifield R."/>
            <person name="Hawkins J."/>
            <person name="Pontaroli A.C."/>
            <person name="Estep M."/>
            <person name="Feng L."/>
            <person name="Vaughn J.N."/>
            <person name="Grimwood J."/>
            <person name="Jenkins J."/>
            <person name="Barry K."/>
            <person name="Lindquist E."/>
            <person name="Hellsten U."/>
            <person name="Deshpande S."/>
            <person name="Wang X."/>
            <person name="Wu X."/>
            <person name="Mitros T."/>
            <person name="Triplett J."/>
            <person name="Yang X."/>
            <person name="Ye C.Y."/>
            <person name="Mauro-Herrera M."/>
            <person name="Wang L."/>
            <person name="Li P."/>
            <person name="Sharma M."/>
            <person name="Sharma R."/>
            <person name="Ronald P.C."/>
            <person name="Panaud O."/>
            <person name="Kellogg E.A."/>
            <person name="Brutnell T.P."/>
            <person name="Doust A.N."/>
            <person name="Tuskan G.A."/>
            <person name="Rokhsar D."/>
            <person name="Devos K.M."/>
        </authorList>
    </citation>
    <scope>NUCLEOTIDE SEQUENCE [LARGE SCALE GENOMIC DNA]</scope>
    <source>
        <strain evidence="2">Yugu1</strain>
    </source>
</reference>
<proteinExistence type="predicted"/>
<accession>A0A368PII2</accession>
<gene>
    <name evidence="2" type="ORF">SETIT_1G095200v2</name>
</gene>
<organism evidence="2">
    <name type="scientific">Setaria italica</name>
    <name type="common">Foxtail millet</name>
    <name type="synonym">Panicum italicum</name>
    <dbReference type="NCBI Taxonomy" id="4555"/>
    <lineage>
        <taxon>Eukaryota</taxon>
        <taxon>Viridiplantae</taxon>
        <taxon>Streptophyta</taxon>
        <taxon>Embryophyta</taxon>
        <taxon>Tracheophyta</taxon>
        <taxon>Spermatophyta</taxon>
        <taxon>Magnoliopsida</taxon>
        <taxon>Liliopsida</taxon>
        <taxon>Poales</taxon>
        <taxon>Poaceae</taxon>
        <taxon>PACMAD clade</taxon>
        <taxon>Panicoideae</taxon>
        <taxon>Panicodae</taxon>
        <taxon>Paniceae</taxon>
        <taxon>Cenchrinae</taxon>
        <taxon>Setaria</taxon>
    </lineage>
</organism>